<sequence>MTEDEVLAYVKAAAGLLAMPLDEARAQAVAMHLARTVALARLLEAAPLAPEDEPAEVYRPAPFPAEDAA</sequence>
<keyword evidence="2" id="KW-1185">Reference proteome</keyword>
<protein>
    <submittedName>
        <fullName evidence="1">DUF4089 domain-containing protein</fullName>
    </submittedName>
</protein>
<evidence type="ECO:0000313" key="1">
    <source>
        <dbReference type="EMBL" id="NML42660.1"/>
    </source>
</evidence>
<dbReference type="Pfam" id="PF13318">
    <property type="entry name" value="AtzG-like"/>
    <property type="match status" value="1"/>
</dbReference>
<proteinExistence type="predicted"/>
<gene>
    <name evidence="1" type="ORF">HHL11_02785</name>
</gene>
<dbReference type="RefSeq" id="WP_169416899.1">
    <property type="nucleotide sequence ID" value="NZ_JABBFX010000001.1"/>
</dbReference>
<dbReference type="Proteomes" id="UP000541185">
    <property type="component" value="Unassembled WGS sequence"/>
</dbReference>
<name>A0A848H0N8_9BURK</name>
<comment type="caution">
    <text evidence="1">The sequence shown here is derived from an EMBL/GenBank/DDBJ whole genome shotgun (WGS) entry which is preliminary data.</text>
</comment>
<accession>A0A848H0N8</accession>
<dbReference type="EMBL" id="JABBFX010000001">
    <property type="protein sequence ID" value="NML42660.1"/>
    <property type="molecule type" value="Genomic_DNA"/>
</dbReference>
<evidence type="ECO:0000313" key="2">
    <source>
        <dbReference type="Proteomes" id="UP000541185"/>
    </source>
</evidence>
<organism evidence="1 2">
    <name type="scientific">Ramlibacter agri</name>
    <dbReference type="NCBI Taxonomy" id="2728837"/>
    <lineage>
        <taxon>Bacteria</taxon>
        <taxon>Pseudomonadati</taxon>
        <taxon>Pseudomonadota</taxon>
        <taxon>Betaproteobacteria</taxon>
        <taxon>Burkholderiales</taxon>
        <taxon>Comamonadaceae</taxon>
        <taxon>Ramlibacter</taxon>
    </lineage>
</organism>
<dbReference type="AlphaFoldDB" id="A0A848H0N8"/>
<dbReference type="InterPro" id="IPR025148">
    <property type="entry name" value="AtzG-like"/>
</dbReference>
<reference evidence="1 2" key="1">
    <citation type="submission" date="2020-04" db="EMBL/GenBank/DDBJ databases">
        <title>Ramlibacter sp. G-1-2-2 isolated from soil.</title>
        <authorList>
            <person name="Dahal R.H."/>
        </authorList>
    </citation>
    <scope>NUCLEOTIDE SEQUENCE [LARGE SCALE GENOMIC DNA]</scope>
    <source>
        <strain evidence="1 2">G-1-2-2</strain>
    </source>
</reference>